<name>A0A9D2DJP3_9ACTN</name>
<dbReference type="PANTHER" id="PTHR47019">
    <property type="entry name" value="LIPID II FLIPPASE MURJ"/>
    <property type="match status" value="1"/>
</dbReference>
<evidence type="ECO:0000313" key="9">
    <source>
        <dbReference type="EMBL" id="HIZ18281.1"/>
    </source>
</evidence>
<evidence type="ECO:0000256" key="8">
    <source>
        <dbReference type="SAM" id="Phobius"/>
    </source>
</evidence>
<dbReference type="GO" id="GO:0015648">
    <property type="term" value="F:lipid-linked peptidoglycan transporter activity"/>
    <property type="evidence" value="ECO:0007669"/>
    <property type="project" value="TreeGrafter"/>
</dbReference>
<dbReference type="EMBL" id="DXBZ01000075">
    <property type="protein sequence ID" value="HIZ18281.1"/>
    <property type="molecule type" value="Genomic_DNA"/>
</dbReference>
<reference evidence="9" key="1">
    <citation type="journal article" date="2021" name="PeerJ">
        <title>Extensive microbial diversity within the chicken gut microbiome revealed by metagenomics and culture.</title>
        <authorList>
            <person name="Gilroy R."/>
            <person name="Ravi A."/>
            <person name="Getino M."/>
            <person name="Pursley I."/>
            <person name="Horton D.L."/>
            <person name="Alikhan N.F."/>
            <person name="Baker D."/>
            <person name="Gharbi K."/>
            <person name="Hall N."/>
            <person name="Watson M."/>
            <person name="Adriaenssens E.M."/>
            <person name="Foster-Nyarko E."/>
            <person name="Jarju S."/>
            <person name="Secka A."/>
            <person name="Antonio M."/>
            <person name="Oren A."/>
            <person name="Chaudhuri R.R."/>
            <person name="La Ragione R."/>
            <person name="Hildebrand F."/>
            <person name="Pallen M.J."/>
        </authorList>
    </citation>
    <scope>NUCLEOTIDE SEQUENCE</scope>
    <source>
        <strain evidence="9">ChiHecolR3B27-1887</strain>
    </source>
</reference>
<reference evidence="9" key="2">
    <citation type="submission" date="2021-04" db="EMBL/GenBank/DDBJ databases">
        <authorList>
            <person name="Gilroy R."/>
        </authorList>
    </citation>
    <scope>NUCLEOTIDE SEQUENCE</scope>
    <source>
        <strain evidence="9">ChiHecolR3B27-1887</strain>
    </source>
</reference>
<feature type="transmembrane region" description="Helical" evidence="8">
    <location>
        <begin position="435"/>
        <end position="460"/>
    </location>
</feature>
<dbReference type="PRINTS" id="PR01806">
    <property type="entry name" value="VIRFACTRMVIN"/>
</dbReference>
<feature type="transmembrane region" description="Helical" evidence="8">
    <location>
        <begin position="75"/>
        <end position="97"/>
    </location>
</feature>
<evidence type="ECO:0000256" key="5">
    <source>
        <dbReference type="ARBA" id="ARBA00022984"/>
    </source>
</evidence>
<comment type="caution">
    <text evidence="9">The sequence shown here is derived from an EMBL/GenBank/DDBJ whole genome shotgun (WGS) entry which is preliminary data.</text>
</comment>
<dbReference type="InterPro" id="IPR004268">
    <property type="entry name" value="MurJ"/>
</dbReference>
<keyword evidence="3 8" id="KW-0812">Transmembrane</keyword>
<feature type="transmembrane region" description="Helical" evidence="8">
    <location>
        <begin position="117"/>
        <end position="144"/>
    </location>
</feature>
<feature type="transmembrane region" description="Helical" evidence="8">
    <location>
        <begin position="156"/>
        <end position="173"/>
    </location>
</feature>
<sequence>MMSGLVIVSRITGFMRTWAQAIGLGATMTASAFTVANNLPNQLYELVMGGMLVTAFLPVYVSAKKRLGRTGATAYASNLLSLVVLLMGALAILSFVFAEQVIWTQSFSASEEFDPSLSVYFFRFFAISIVLYALSSVISGVLNAERDYLWSTAAPIANNVVTTASFLVYGVLADINPQLALLVLAVGSPLGVLSQVVMQVPALRRHGVRLTPRIDLSDPCLRETVAIGAPTLIVTLVSFATTSIQTNCALSVTANGASIAYYARMWYMLPYSVFAIPITTAMFTELSTSVAADDMPSFVRGLSRGTGQILFMLVPFAMYLVVFSPCLARMLGGGRMDAQSVGNLAAYIAWLSVSLPGYGLSTYLQKVCSSLRRMVIFAIAECVAGTIQIVLCLWLTPVFGLNFVGFSSTFFFVSIDFVILLLLRRDLGSIGLRGMVVGFVRACALGGAGALVGAGVLLALEALVGELGGGIVQSFAYALAGGVPALLVTFGLAVALKIPEASFVSGLVSRLARRRGA</sequence>
<feature type="transmembrane region" description="Helical" evidence="8">
    <location>
        <begin position="475"/>
        <end position="496"/>
    </location>
</feature>
<keyword evidence="5" id="KW-0573">Peptidoglycan synthesis</keyword>
<evidence type="ECO:0000256" key="4">
    <source>
        <dbReference type="ARBA" id="ARBA00022960"/>
    </source>
</evidence>
<evidence type="ECO:0000256" key="2">
    <source>
        <dbReference type="ARBA" id="ARBA00022475"/>
    </source>
</evidence>
<protein>
    <submittedName>
        <fullName evidence="9">Murein biosynthesis integral membrane protein MurJ</fullName>
    </submittedName>
</protein>
<feature type="transmembrane region" description="Helical" evidence="8">
    <location>
        <begin position="179"/>
        <end position="203"/>
    </location>
</feature>
<evidence type="ECO:0000256" key="3">
    <source>
        <dbReference type="ARBA" id="ARBA00022692"/>
    </source>
</evidence>
<evidence type="ECO:0000256" key="6">
    <source>
        <dbReference type="ARBA" id="ARBA00022989"/>
    </source>
</evidence>
<keyword evidence="2" id="KW-1003">Cell membrane</keyword>
<feature type="transmembrane region" description="Helical" evidence="8">
    <location>
        <begin position="309"/>
        <end position="332"/>
    </location>
</feature>
<dbReference type="GO" id="GO:0034204">
    <property type="term" value="P:lipid translocation"/>
    <property type="evidence" value="ECO:0007669"/>
    <property type="project" value="TreeGrafter"/>
</dbReference>
<feature type="transmembrane region" description="Helical" evidence="8">
    <location>
        <begin position="376"/>
        <end position="397"/>
    </location>
</feature>
<feature type="transmembrane region" description="Helical" evidence="8">
    <location>
        <begin position="344"/>
        <end position="364"/>
    </location>
</feature>
<comment type="subcellular location">
    <subcellularLocation>
        <location evidence="1">Cell membrane</location>
        <topology evidence="1">Multi-pass membrane protein</topology>
    </subcellularLocation>
</comment>
<organism evidence="9 10">
    <name type="scientific">Candidatus Olsenella stercoravium</name>
    <dbReference type="NCBI Taxonomy" id="2838713"/>
    <lineage>
        <taxon>Bacteria</taxon>
        <taxon>Bacillati</taxon>
        <taxon>Actinomycetota</taxon>
        <taxon>Coriobacteriia</taxon>
        <taxon>Coriobacteriales</taxon>
        <taxon>Atopobiaceae</taxon>
        <taxon>Olsenella</taxon>
    </lineage>
</organism>
<dbReference type="Proteomes" id="UP000824029">
    <property type="component" value="Unassembled WGS sequence"/>
</dbReference>
<dbReference type="GO" id="GO:0008360">
    <property type="term" value="P:regulation of cell shape"/>
    <property type="evidence" value="ECO:0007669"/>
    <property type="project" value="UniProtKB-KW"/>
</dbReference>
<keyword evidence="6 8" id="KW-1133">Transmembrane helix</keyword>
<feature type="transmembrane region" description="Helical" evidence="8">
    <location>
        <begin position="224"/>
        <end position="245"/>
    </location>
</feature>
<proteinExistence type="predicted"/>
<dbReference type="PANTHER" id="PTHR47019:SF1">
    <property type="entry name" value="LIPID II FLIPPASE MURJ"/>
    <property type="match status" value="1"/>
</dbReference>
<evidence type="ECO:0000256" key="1">
    <source>
        <dbReference type="ARBA" id="ARBA00004651"/>
    </source>
</evidence>
<feature type="transmembrane region" description="Helical" evidence="8">
    <location>
        <begin position="265"/>
        <end position="288"/>
    </location>
</feature>
<feature type="transmembrane region" description="Helical" evidence="8">
    <location>
        <begin position="403"/>
        <end position="423"/>
    </location>
</feature>
<dbReference type="InterPro" id="IPR051050">
    <property type="entry name" value="Lipid_II_flippase_MurJ/MviN"/>
</dbReference>
<gene>
    <name evidence="9" type="ORF">IAA22_04120</name>
</gene>
<keyword evidence="7 8" id="KW-0472">Membrane</keyword>
<dbReference type="GO" id="GO:0005886">
    <property type="term" value="C:plasma membrane"/>
    <property type="evidence" value="ECO:0007669"/>
    <property type="project" value="UniProtKB-SubCell"/>
</dbReference>
<dbReference type="GO" id="GO:0009252">
    <property type="term" value="P:peptidoglycan biosynthetic process"/>
    <property type="evidence" value="ECO:0007669"/>
    <property type="project" value="UniProtKB-KW"/>
</dbReference>
<keyword evidence="4" id="KW-0133">Cell shape</keyword>
<evidence type="ECO:0000256" key="7">
    <source>
        <dbReference type="ARBA" id="ARBA00023136"/>
    </source>
</evidence>
<feature type="transmembrane region" description="Helical" evidence="8">
    <location>
        <begin position="43"/>
        <end position="63"/>
    </location>
</feature>
<dbReference type="Pfam" id="PF03023">
    <property type="entry name" value="MurJ"/>
    <property type="match status" value="1"/>
</dbReference>
<accession>A0A9D2DJP3</accession>
<dbReference type="AlphaFoldDB" id="A0A9D2DJP3"/>
<evidence type="ECO:0000313" key="10">
    <source>
        <dbReference type="Proteomes" id="UP000824029"/>
    </source>
</evidence>